<evidence type="ECO:0000313" key="2">
    <source>
        <dbReference type="EMBL" id="GBM27596.1"/>
    </source>
</evidence>
<organism evidence="2 3">
    <name type="scientific">Araneus ventricosus</name>
    <name type="common">Orbweaver spider</name>
    <name type="synonym">Epeira ventricosa</name>
    <dbReference type="NCBI Taxonomy" id="182803"/>
    <lineage>
        <taxon>Eukaryota</taxon>
        <taxon>Metazoa</taxon>
        <taxon>Ecdysozoa</taxon>
        <taxon>Arthropoda</taxon>
        <taxon>Chelicerata</taxon>
        <taxon>Arachnida</taxon>
        <taxon>Araneae</taxon>
        <taxon>Araneomorphae</taxon>
        <taxon>Entelegynae</taxon>
        <taxon>Araneoidea</taxon>
        <taxon>Araneidae</taxon>
        <taxon>Araneus</taxon>
    </lineage>
</organism>
<protein>
    <submittedName>
        <fullName evidence="2">Uncharacterized protein</fullName>
    </submittedName>
</protein>
<dbReference type="EMBL" id="BGPR01170051">
    <property type="protein sequence ID" value="GBM27596.1"/>
    <property type="molecule type" value="Genomic_DNA"/>
</dbReference>
<dbReference type="Proteomes" id="UP000499080">
    <property type="component" value="Unassembled WGS sequence"/>
</dbReference>
<proteinExistence type="predicted"/>
<evidence type="ECO:0000256" key="1">
    <source>
        <dbReference type="SAM" id="MobiDB-lite"/>
    </source>
</evidence>
<name>A0A4Y2EH57_ARAVE</name>
<keyword evidence="3" id="KW-1185">Reference proteome</keyword>
<evidence type="ECO:0000313" key="3">
    <source>
        <dbReference type="Proteomes" id="UP000499080"/>
    </source>
</evidence>
<gene>
    <name evidence="2" type="ORF">AVEN_192914_1</name>
</gene>
<feature type="region of interest" description="Disordered" evidence="1">
    <location>
        <begin position="24"/>
        <end position="45"/>
    </location>
</feature>
<dbReference type="AlphaFoldDB" id="A0A4Y2EH57"/>
<feature type="non-terminal residue" evidence="2">
    <location>
        <position position="45"/>
    </location>
</feature>
<sequence length="45" mass="4912">MTEAVNKPLSVVLDILQVSSGAQCGSAERGHHVESLRRRHEVRTG</sequence>
<accession>A0A4Y2EH57</accession>
<reference evidence="2 3" key="1">
    <citation type="journal article" date="2019" name="Sci. Rep.">
        <title>Orb-weaving spider Araneus ventricosus genome elucidates the spidroin gene catalogue.</title>
        <authorList>
            <person name="Kono N."/>
            <person name="Nakamura H."/>
            <person name="Ohtoshi R."/>
            <person name="Moran D.A.P."/>
            <person name="Shinohara A."/>
            <person name="Yoshida Y."/>
            <person name="Fujiwara M."/>
            <person name="Mori M."/>
            <person name="Tomita M."/>
            <person name="Arakawa K."/>
        </authorList>
    </citation>
    <scope>NUCLEOTIDE SEQUENCE [LARGE SCALE GENOMIC DNA]</scope>
</reference>
<feature type="compositionally biased region" description="Basic and acidic residues" evidence="1">
    <location>
        <begin position="28"/>
        <end position="45"/>
    </location>
</feature>
<comment type="caution">
    <text evidence="2">The sequence shown here is derived from an EMBL/GenBank/DDBJ whole genome shotgun (WGS) entry which is preliminary data.</text>
</comment>